<feature type="compositionally biased region" description="Low complexity" evidence="1">
    <location>
        <begin position="33"/>
        <end position="44"/>
    </location>
</feature>
<proteinExistence type="predicted"/>
<name>A0ABV5QAW9_9ACTN</name>
<dbReference type="InterPro" id="IPR025296">
    <property type="entry name" value="DUF4158"/>
</dbReference>
<feature type="region of interest" description="Disordered" evidence="1">
    <location>
        <begin position="187"/>
        <end position="211"/>
    </location>
</feature>
<accession>A0ABV5QAW9</accession>
<feature type="region of interest" description="Disordered" evidence="1">
    <location>
        <begin position="1"/>
        <end position="54"/>
    </location>
</feature>
<evidence type="ECO:0000256" key="1">
    <source>
        <dbReference type="SAM" id="MobiDB-lite"/>
    </source>
</evidence>
<dbReference type="Proteomes" id="UP001589646">
    <property type="component" value="Unassembled WGS sequence"/>
</dbReference>
<sequence>MGSTAGRRRRSSWRRCSSSTTRTRSWSRRAAGRRIGSAAAHARAVPGSFPGRSAGRGPTEVLDYLAEQLGIFDASCVKTYAQREGTHREHAGKIQKVFRLREFAEDEAELVSVLAAHTWNSGDGPTALFQRAVRWLREHDVLLPGITTLTRLLAAAPTSEEVEELERLAGGACGRADVEAGALADRPVQGLGAGDGQGVGPGGGDPHLGSGPGGAGSICAGWWIWPVTGWGRARHT</sequence>
<comment type="caution">
    <text evidence="3">The sequence shown here is derived from an EMBL/GenBank/DDBJ whole genome shotgun (WGS) entry which is preliminary data.</text>
</comment>
<evidence type="ECO:0000259" key="2">
    <source>
        <dbReference type="Pfam" id="PF13700"/>
    </source>
</evidence>
<feature type="compositionally biased region" description="Basic residues" evidence="1">
    <location>
        <begin position="1"/>
        <end position="13"/>
    </location>
</feature>
<dbReference type="Pfam" id="PF13700">
    <property type="entry name" value="DUF4158"/>
    <property type="match status" value="1"/>
</dbReference>
<gene>
    <name evidence="3" type="ORF">ACFFRN_39025</name>
</gene>
<organism evidence="3 4">
    <name type="scientific">Nonomuraea roseola</name>
    <dbReference type="NCBI Taxonomy" id="46179"/>
    <lineage>
        <taxon>Bacteria</taxon>
        <taxon>Bacillati</taxon>
        <taxon>Actinomycetota</taxon>
        <taxon>Actinomycetes</taxon>
        <taxon>Streptosporangiales</taxon>
        <taxon>Streptosporangiaceae</taxon>
        <taxon>Nonomuraea</taxon>
    </lineage>
</organism>
<evidence type="ECO:0000313" key="3">
    <source>
        <dbReference type="EMBL" id="MFB9532635.1"/>
    </source>
</evidence>
<feature type="compositionally biased region" description="Gly residues" evidence="1">
    <location>
        <begin position="191"/>
        <end position="211"/>
    </location>
</feature>
<keyword evidence="4" id="KW-1185">Reference proteome</keyword>
<protein>
    <submittedName>
        <fullName evidence="3">DUF4158 domain-containing protein</fullName>
    </submittedName>
</protein>
<dbReference type="RefSeq" id="WP_346117654.1">
    <property type="nucleotide sequence ID" value="NZ_JBHMCE010000014.1"/>
</dbReference>
<feature type="compositionally biased region" description="Low complexity" evidence="1">
    <location>
        <begin position="14"/>
        <end position="24"/>
    </location>
</feature>
<reference evidence="3 4" key="1">
    <citation type="submission" date="2024-09" db="EMBL/GenBank/DDBJ databases">
        <authorList>
            <person name="Sun Q."/>
            <person name="Mori K."/>
        </authorList>
    </citation>
    <scope>NUCLEOTIDE SEQUENCE [LARGE SCALE GENOMIC DNA]</scope>
    <source>
        <strain evidence="3 4">JCM 3323</strain>
    </source>
</reference>
<dbReference type="EMBL" id="JBHMCE010000014">
    <property type="protein sequence ID" value="MFB9532635.1"/>
    <property type="molecule type" value="Genomic_DNA"/>
</dbReference>
<evidence type="ECO:0000313" key="4">
    <source>
        <dbReference type="Proteomes" id="UP001589646"/>
    </source>
</evidence>
<feature type="domain" description="DUF4158" evidence="2">
    <location>
        <begin position="46"/>
        <end position="156"/>
    </location>
</feature>